<sequence>MAIFSVWSTPELYAQKLTNSFSKFPTHPSINRYPPYFHRVTEVNSTCQRSLDWNGPCTRKPFKNFRLNCIANDGIIPDPQSMDLDVCTYKNAGVITEDGRINFEMFKKLVKVFLINGAHNFVDVYFQNMERCINAVQPDRDAEQLVQALHDCEDRAENEYYLELMMCDNFMESIVNQ</sequence>
<dbReference type="RefSeq" id="XP_011302434.1">
    <property type="nucleotide sequence ID" value="XM_011304132.1"/>
</dbReference>
<name>A0A9R1T3E6_9HYME</name>
<gene>
    <name evidence="2" type="primary">LOC105266182</name>
</gene>
<evidence type="ECO:0000313" key="2">
    <source>
        <dbReference type="RefSeq" id="XP_011302434.1"/>
    </source>
</evidence>
<accession>A0A9R1T3E6</accession>
<dbReference type="KEGG" id="fas:105266182"/>
<proteinExistence type="predicted"/>
<evidence type="ECO:0000313" key="1">
    <source>
        <dbReference type="Proteomes" id="UP000694866"/>
    </source>
</evidence>
<protein>
    <submittedName>
        <fullName evidence="2">Uncharacterized protein</fullName>
    </submittedName>
</protein>
<dbReference type="Proteomes" id="UP000694866">
    <property type="component" value="Unplaced"/>
</dbReference>
<dbReference type="OrthoDB" id="10570965at2759"/>
<dbReference type="InterPro" id="IPR036728">
    <property type="entry name" value="PBP_GOBP_sf"/>
</dbReference>
<dbReference type="GO" id="GO:0005549">
    <property type="term" value="F:odorant binding"/>
    <property type="evidence" value="ECO:0007669"/>
    <property type="project" value="InterPro"/>
</dbReference>
<dbReference type="AlphaFoldDB" id="A0A9R1T3E6"/>
<dbReference type="SUPFAM" id="SSF47565">
    <property type="entry name" value="Insect pheromone/odorant-binding proteins"/>
    <property type="match status" value="1"/>
</dbReference>
<keyword evidence="1" id="KW-1185">Reference proteome</keyword>
<dbReference type="GeneID" id="105266182"/>
<reference evidence="2" key="1">
    <citation type="submission" date="2025-08" db="UniProtKB">
        <authorList>
            <consortium name="RefSeq"/>
        </authorList>
    </citation>
    <scope>IDENTIFICATION</scope>
    <source>
        <strain evidence="2">USDA-PBARC FA_bdor</strain>
        <tissue evidence="2">Whole organism</tissue>
    </source>
</reference>
<organism evidence="1 2">
    <name type="scientific">Fopius arisanus</name>
    <dbReference type="NCBI Taxonomy" id="64838"/>
    <lineage>
        <taxon>Eukaryota</taxon>
        <taxon>Metazoa</taxon>
        <taxon>Ecdysozoa</taxon>
        <taxon>Arthropoda</taxon>
        <taxon>Hexapoda</taxon>
        <taxon>Insecta</taxon>
        <taxon>Pterygota</taxon>
        <taxon>Neoptera</taxon>
        <taxon>Endopterygota</taxon>
        <taxon>Hymenoptera</taxon>
        <taxon>Apocrita</taxon>
        <taxon>Ichneumonoidea</taxon>
        <taxon>Braconidae</taxon>
        <taxon>Opiinae</taxon>
        <taxon>Fopius</taxon>
    </lineage>
</organism>